<dbReference type="Gene3D" id="1.10.10.60">
    <property type="entry name" value="Homeodomain-like"/>
    <property type="match status" value="1"/>
</dbReference>
<keyword evidence="2" id="KW-0238">DNA-binding</keyword>
<proteinExistence type="predicted"/>
<sequence>MDLVRISLLKCIDMLREENLGSSSGVAEVAGQIIEPLVRYLERNGLAIEEVARKAGVMLPPADGRYDRYLPMNDVACLLQQAGKLLDDPLIGLRSSVMEPVVPTHALVLALPYAPTLRRLFEVLGEAHASIGDLEACEVREVPGRIEVIWRHVPRVVLRDQLNDCIAMLTCMFLSLAAGPDCFKNVAVRLERGKPEDTRLHRQCFGPNVQFDQNHSAISLPVELADKPLPGSYPVLFDALVELAMRRLADRGRLSGITALVSEEIARRVGEKDLSLESVARAVGVSGRVLQRRLSEQGVTFHELHDDVRRGIAADLLRTTGLPISEVSFRLGFSAVGNFTRAAKRWFGVTPSEWRRTEARR</sequence>
<evidence type="ECO:0000259" key="4">
    <source>
        <dbReference type="PROSITE" id="PS01124"/>
    </source>
</evidence>
<dbReference type="PROSITE" id="PS01124">
    <property type="entry name" value="HTH_ARAC_FAMILY_2"/>
    <property type="match status" value="1"/>
</dbReference>
<dbReference type="Pfam" id="PF12625">
    <property type="entry name" value="Arabinose_bd"/>
    <property type="match status" value="1"/>
</dbReference>
<dbReference type="PANTHER" id="PTHR47894:SF1">
    <property type="entry name" value="HTH-TYPE TRANSCRIPTIONAL REGULATOR VQSM"/>
    <property type="match status" value="1"/>
</dbReference>
<organism evidence="5 6">
    <name type="scientific">Pannonibacter phragmitetus</name>
    <dbReference type="NCBI Taxonomy" id="121719"/>
    <lineage>
        <taxon>Bacteria</taxon>
        <taxon>Pseudomonadati</taxon>
        <taxon>Pseudomonadota</taxon>
        <taxon>Alphaproteobacteria</taxon>
        <taxon>Hyphomicrobiales</taxon>
        <taxon>Stappiaceae</taxon>
        <taxon>Pannonibacter</taxon>
    </lineage>
</organism>
<keyword evidence="3" id="KW-0804">Transcription</keyword>
<dbReference type="PRINTS" id="PR00032">
    <property type="entry name" value="HTHARAC"/>
</dbReference>
<dbReference type="InterPro" id="IPR020449">
    <property type="entry name" value="Tscrpt_reg_AraC-type_HTH"/>
</dbReference>
<accession>A0A378ZY80</accession>
<reference evidence="5 6" key="1">
    <citation type="submission" date="2018-06" db="EMBL/GenBank/DDBJ databases">
        <authorList>
            <consortium name="Pathogen Informatics"/>
            <person name="Doyle S."/>
        </authorList>
    </citation>
    <scope>NUCLEOTIDE SEQUENCE [LARGE SCALE GENOMIC DNA]</scope>
    <source>
        <strain evidence="5 6">NCTC13350</strain>
    </source>
</reference>
<evidence type="ECO:0000256" key="2">
    <source>
        <dbReference type="ARBA" id="ARBA00023125"/>
    </source>
</evidence>
<dbReference type="OrthoDB" id="9805730at2"/>
<feature type="domain" description="HTH araC/xylS-type" evidence="4">
    <location>
        <begin position="255"/>
        <end position="357"/>
    </location>
</feature>
<evidence type="ECO:0000313" key="5">
    <source>
        <dbReference type="EMBL" id="SUB01943.1"/>
    </source>
</evidence>
<dbReference type="EMBL" id="UGSK01000001">
    <property type="protein sequence ID" value="SUB01943.1"/>
    <property type="molecule type" value="Genomic_DNA"/>
</dbReference>
<dbReference type="PANTHER" id="PTHR47894">
    <property type="entry name" value="HTH-TYPE TRANSCRIPTIONAL REGULATOR GADX"/>
    <property type="match status" value="1"/>
</dbReference>
<dbReference type="InterPro" id="IPR032687">
    <property type="entry name" value="AraC-type_N"/>
</dbReference>
<dbReference type="InterPro" id="IPR018060">
    <property type="entry name" value="HTH_AraC"/>
</dbReference>
<dbReference type="GO" id="GO:0005829">
    <property type="term" value="C:cytosol"/>
    <property type="evidence" value="ECO:0007669"/>
    <property type="project" value="TreeGrafter"/>
</dbReference>
<dbReference type="SUPFAM" id="SSF46689">
    <property type="entry name" value="Homeodomain-like"/>
    <property type="match status" value="1"/>
</dbReference>
<evidence type="ECO:0000256" key="3">
    <source>
        <dbReference type="ARBA" id="ARBA00023163"/>
    </source>
</evidence>
<dbReference type="SMART" id="SM00342">
    <property type="entry name" value="HTH_ARAC"/>
    <property type="match status" value="1"/>
</dbReference>
<dbReference type="RefSeq" id="WP_081625981.1">
    <property type="nucleotide sequence ID" value="NZ_UGSK01000001.1"/>
</dbReference>
<dbReference type="GO" id="GO:0003700">
    <property type="term" value="F:DNA-binding transcription factor activity"/>
    <property type="evidence" value="ECO:0007669"/>
    <property type="project" value="InterPro"/>
</dbReference>
<dbReference type="InterPro" id="IPR009057">
    <property type="entry name" value="Homeodomain-like_sf"/>
</dbReference>
<dbReference type="AlphaFoldDB" id="A0A378ZY80"/>
<dbReference type="Proteomes" id="UP000255000">
    <property type="component" value="Unassembled WGS sequence"/>
</dbReference>
<evidence type="ECO:0000256" key="1">
    <source>
        <dbReference type="ARBA" id="ARBA00023015"/>
    </source>
</evidence>
<evidence type="ECO:0000313" key="6">
    <source>
        <dbReference type="Proteomes" id="UP000255000"/>
    </source>
</evidence>
<keyword evidence="1" id="KW-0805">Transcription regulation</keyword>
<dbReference type="Pfam" id="PF12833">
    <property type="entry name" value="HTH_18"/>
    <property type="match status" value="1"/>
</dbReference>
<gene>
    <name evidence="5" type="primary">ureR_2</name>
    <name evidence="5" type="ORF">NCTC13350_02892</name>
</gene>
<protein>
    <submittedName>
        <fullName evidence="5">Urease operon transcriptional activator</fullName>
    </submittedName>
</protein>
<dbReference type="GO" id="GO:0000976">
    <property type="term" value="F:transcription cis-regulatory region binding"/>
    <property type="evidence" value="ECO:0007669"/>
    <property type="project" value="TreeGrafter"/>
</dbReference>
<name>A0A378ZY80_9HYPH</name>